<evidence type="ECO:0000313" key="1">
    <source>
        <dbReference type="EMBL" id="KGM93038.1"/>
    </source>
</evidence>
<organism evidence="1 2">
    <name type="scientific">Clostridium botulinum C/D str. DC5</name>
    <dbReference type="NCBI Taxonomy" id="1443128"/>
    <lineage>
        <taxon>Bacteria</taxon>
        <taxon>Bacillati</taxon>
        <taxon>Bacillota</taxon>
        <taxon>Clostridia</taxon>
        <taxon>Eubacteriales</taxon>
        <taxon>Clostridiaceae</taxon>
        <taxon>Clostridium</taxon>
    </lineage>
</organism>
<proteinExistence type="predicted"/>
<evidence type="ECO:0000313" key="2">
    <source>
        <dbReference type="Proteomes" id="UP000030014"/>
    </source>
</evidence>
<reference evidence="1 2" key="1">
    <citation type="submission" date="2014-01" db="EMBL/GenBank/DDBJ databases">
        <title>Plasmidome dynamics in the species complex Clostridium novyi sensu lato converts strains of independent lineages into distinctly different pathogens.</title>
        <authorList>
            <person name="Skarin H."/>
            <person name="Segerman B."/>
        </authorList>
    </citation>
    <scope>NUCLEOTIDE SEQUENCE [LARGE SCALE GENOMIC DNA]</scope>
    <source>
        <strain evidence="1 2">DC5</strain>
    </source>
</reference>
<dbReference type="Proteomes" id="UP000030014">
    <property type="component" value="Unassembled WGS sequence"/>
</dbReference>
<sequence length="60" mass="7028">MKTIYLYNTLEEWKKSAPSAIIEECYDITIEGNLLKFFNSTDEGVFQEVINIQKLFSVVY</sequence>
<accession>A0A0A0HXB7</accession>
<dbReference type="EMBL" id="JDRY01000174">
    <property type="protein sequence ID" value="KGM93038.1"/>
    <property type="molecule type" value="Genomic_DNA"/>
</dbReference>
<dbReference type="RefSeq" id="WP_039257192.1">
    <property type="nucleotide sequence ID" value="NZ_JDRY01000174.1"/>
</dbReference>
<name>A0A0A0HXB7_CLOBO</name>
<protein>
    <submittedName>
        <fullName evidence="1">Uncharacterized protein</fullName>
    </submittedName>
</protein>
<gene>
    <name evidence="1" type="ORF">Z955_16040</name>
</gene>
<dbReference type="AlphaFoldDB" id="A0A0A0HXB7"/>
<comment type="caution">
    <text evidence="1">The sequence shown here is derived from an EMBL/GenBank/DDBJ whole genome shotgun (WGS) entry which is preliminary data.</text>
</comment>